<dbReference type="AlphaFoldDB" id="A0A1M6C6M5"/>
<name>A0A1M6C6M5_9FLAO</name>
<dbReference type="EMBL" id="FQZH01000001">
    <property type="protein sequence ID" value="SHI56645.1"/>
    <property type="molecule type" value="Genomic_DNA"/>
</dbReference>
<accession>A0A1M6C6M5</accession>
<reference evidence="1 2" key="1">
    <citation type="submission" date="2016-11" db="EMBL/GenBank/DDBJ databases">
        <authorList>
            <person name="Jaros S."/>
            <person name="Januszkiewicz K."/>
            <person name="Wedrychowicz H."/>
        </authorList>
    </citation>
    <scope>NUCLEOTIDE SEQUENCE [LARGE SCALE GENOMIC DNA]</scope>
    <source>
        <strain evidence="1 2">DSM 22807</strain>
    </source>
</reference>
<keyword evidence="2" id="KW-1185">Reference proteome</keyword>
<dbReference type="Proteomes" id="UP000184232">
    <property type="component" value="Unassembled WGS sequence"/>
</dbReference>
<organism evidence="1 2">
    <name type="scientific">Flavobacterium haoranii</name>
    <dbReference type="NCBI Taxonomy" id="683124"/>
    <lineage>
        <taxon>Bacteria</taxon>
        <taxon>Pseudomonadati</taxon>
        <taxon>Bacteroidota</taxon>
        <taxon>Flavobacteriia</taxon>
        <taxon>Flavobacteriales</taxon>
        <taxon>Flavobacteriaceae</taxon>
        <taxon>Flavobacterium</taxon>
    </lineage>
</organism>
<dbReference type="OrthoDB" id="1339084at2"/>
<evidence type="ECO:0000313" key="1">
    <source>
        <dbReference type="EMBL" id="SHI56645.1"/>
    </source>
</evidence>
<gene>
    <name evidence="1" type="ORF">SAMN05444337_0294</name>
</gene>
<protein>
    <submittedName>
        <fullName evidence="1">Uncharacterized protein</fullName>
    </submittedName>
</protein>
<sequence>MNKELNPRQMKTIQNFWTWFQDNEKTIYYAVKLGINTDEVIKYFDQNLDYVSKRIECFFLENSSEAQKHQIIFSAYGYKKLFPKLVALGDTAPRLEHFSVQTFIKPLTPENYNQIPEVFNKIIQQSLIKLDDYNISSKKVKITLYLPENFEFENEYQLFVSAELAIMFTLGEVNYKKHIADFEVKQTSKNSNGLLQLLELPEFIEYLSKINYSKKLKIFFE</sequence>
<dbReference type="RefSeq" id="WP_072780816.1">
    <property type="nucleotide sequence ID" value="NZ_CP045292.1"/>
</dbReference>
<dbReference type="STRING" id="683124.SAMN05444337_0294"/>
<proteinExistence type="predicted"/>
<evidence type="ECO:0000313" key="2">
    <source>
        <dbReference type="Proteomes" id="UP000184232"/>
    </source>
</evidence>